<evidence type="ECO:0000256" key="1">
    <source>
        <dbReference type="PROSITE-ProRule" id="PRU10141"/>
    </source>
</evidence>
<protein>
    <recommendedName>
        <fullName evidence="3">Protein kinase domain-containing protein</fullName>
    </recommendedName>
</protein>
<dbReference type="Gene3D" id="1.10.510.10">
    <property type="entry name" value="Transferase(Phosphotransferase) domain 1"/>
    <property type="match status" value="1"/>
</dbReference>
<dbReference type="Proteomes" id="UP000002630">
    <property type="component" value="Linkage Group LG26"/>
</dbReference>
<feature type="region of interest" description="Disordered" evidence="2">
    <location>
        <begin position="18"/>
        <end position="41"/>
    </location>
</feature>
<accession>D7FHW2</accession>
<dbReference type="EMBL" id="FN649751">
    <property type="protein sequence ID" value="CBJ48973.1"/>
    <property type="molecule type" value="Genomic_DNA"/>
</dbReference>
<dbReference type="GO" id="GO:0005524">
    <property type="term" value="F:ATP binding"/>
    <property type="evidence" value="ECO:0007669"/>
    <property type="project" value="UniProtKB-UniRule"/>
</dbReference>
<evidence type="ECO:0000313" key="5">
    <source>
        <dbReference type="Proteomes" id="UP000002630"/>
    </source>
</evidence>
<dbReference type="OrthoDB" id="10321432at2759"/>
<dbReference type="Pfam" id="PF00069">
    <property type="entry name" value="Pkinase"/>
    <property type="match status" value="1"/>
</dbReference>
<dbReference type="InterPro" id="IPR000719">
    <property type="entry name" value="Prot_kinase_dom"/>
</dbReference>
<dbReference type="InterPro" id="IPR053235">
    <property type="entry name" value="Ser_Thr_kinase"/>
</dbReference>
<reference evidence="4 5" key="1">
    <citation type="journal article" date="2010" name="Nature">
        <title>The Ectocarpus genome and the independent evolution of multicellularity in brown algae.</title>
        <authorList>
            <person name="Cock J.M."/>
            <person name="Sterck L."/>
            <person name="Rouze P."/>
            <person name="Scornet D."/>
            <person name="Allen A.E."/>
            <person name="Amoutzias G."/>
            <person name="Anthouard V."/>
            <person name="Artiguenave F."/>
            <person name="Aury J.M."/>
            <person name="Badger J.H."/>
            <person name="Beszteri B."/>
            <person name="Billiau K."/>
            <person name="Bonnet E."/>
            <person name="Bothwell J.H."/>
            <person name="Bowler C."/>
            <person name="Boyen C."/>
            <person name="Brownlee C."/>
            <person name="Carrano C.J."/>
            <person name="Charrier B."/>
            <person name="Cho G.Y."/>
            <person name="Coelho S.M."/>
            <person name="Collen J."/>
            <person name="Corre E."/>
            <person name="Da Silva C."/>
            <person name="Delage L."/>
            <person name="Delaroque N."/>
            <person name="Dittami S.M."/>
            <person name="Doulbeau S."/>
            <person name="Elias M."/>
            <person name="Farnham G."/>
            <person name="Gachon C.M."/>
            <person name="Gschloessl B."/>
            <person name="Heesch S."/>
            <person name="Jabbari K."/>
            <person name="Jubin C."/>
            <person name="Kawai H."/>
            <person name="Kimura K."/>
            <person name="Kloareg B."/>
            <person name="Kupper F.C."/>
            <person name="Lang D."/>
            <person name="Le Bail A."/>
            <person name="Leblanc C."/>
            <person name="Lerouge P."/>
            <person name="Lohr M."/>
            <person name="Lopez P.J."/>
            <person name="Martens C."/>
            <person name="Maumus F."/>
            <person name="Michel G."/>
            <person name="Miranda-Saavedra D."/>
            <person name="Morales J."/>
            <person name="Moreau H."/>
            <person name="Motomura T."/>
            <person name="Nagasato C."/>
            <person name="Napoli C.A."/>
            <person name="Nelson D.R."/>
            <person name="Nyvall-Collen P."/>
            <person name="Peters A.F."/>
            <person name="Pommier C."/>
            <person name="Potin P."/>
            <person name="Poulain J."/>
            <person name="Quesneville H."/>
            <person name="Read B."/>
            <person name="Rensing S.A."/>
            <person name="Ritter A."/>
            <person name="Rousvoal S."/>
            <person name="Samanta M."/>
            <person name="Samson G."/>
            <person name="Schroeder D.C."/>
            <person name="Segurens B."/>
            <person name="Strittmatter M."/>
            <person name="Tonon T."/>
            <person name="Tregear J.W."/>
            <person name="Valentin K."/>
            <person name="von Dassow P."/>
            <person name="Yamagishi T."/>
            <person name="Van de Peer Y."/>
            <person name="Wincker P."/>
        </authorList>
    </citation>
    <scope>NUCLEOTIDE SEQUENCE [LARGE SCALE GENOMIC DNA]</scope>
    <source>
        <strain evidence="5">Ec32 / CCAP1310/4</strain>
    </source>
</reference>
<keyword evidence="1" id="KW-0547">Nucleotide-binding</keyword>
<dbReference type="AlphaFoldDB" id="D7FHW2"/>
<dbReference type="InterPro" id="IPR017441">
    <property type="entry name" value="Protein_kinase_ATP_BS"/>
</dbReference>
<keyword evidence="5" id="KW-1185">Reference proteome</keyword>
<dbReference type="InterPro" id="IPR011009">
    <property type="entry name" value="Kinase-like_dom_sf"/>
</dbReference>
<dbReference type="GO" id="GO:0005737">
    <property type="term" value="C:cytoplasm"/>
    <property type="evidence" value="ECO:0007669"/>
    <property type="project" value="TreeGrafter"/>
</dbReference>
<dbReference type="STRING" id="2880.D7FHW2"/>
<evidence type="ECO:0000313" key="4">
    <source>
        <dbReference type="EMBL" id="CBJ48973.1"/>
    </source>
</evidence>
<dbReference type="PROSITE" id="PS00107">
    <property type="entry name" value="PROTEIN_KINASE_ATP"/>
    <property type="match status" value="1"/>
</dbReference>
<organism evidence="4 5">
    <name type="scientific">Ectocarpus siliculosus</name>
    <name type="common">Brown alga</name>
    <name type="synonym">Conferva siliculosa</name>
    <dbReference type="NCBI Taxonomy" id="2880"/>
    <lineage>
        <taxon>Eukaryota</taxon>
        <taxon>Sar</taxon>
        <taxon>Stramenopiles</taxon>
        <taxon>Ochrophyta</taxon>
        <taxon>PX clade</taxon>
        <taxon>Phaeophyceae</taxon>
        <taxon>Ectocarpales</taxon>
        <taxon>Ectocarpaceae</taxon>
        <taxon>Ectocarpus</taxon>
    </lineage>
</organism>
<dbReference type="EMBL" id="FN647841">
    <property type="protein sequence ID" value="CBJ48973.1"/>
    <property type="molecule type" value="Genomic_DNA"/>
</dbReference>
<proteinExistence type="predicted"/>
<evidence type="ECO:0000256" key="2">
    <source>
        <dbReference type="SAM" id="MobiDB-lite"/>
    </source>
</evidence>
<name>D7FHW2_ECTSI</name>
<keyword evidence="1" id="KW-0067">ATP-binding</keyword>
<dbReference type="SUPFAM" id="SSF56112">
    <property type="entry name" value="Protein kinase-like (PK-like)"/>
    <property type="match status" value="1"/>
</dbReference>
<dbReference type="InParanoid" id="D7FHW2"/>
<dbReference type="GO" id="GO:0004674">
    <property type="term" value="F:protein serine/threonine kinase activity"/>
    <property type="evidence" value="ECO:0007669"/>
    <property type="project" value="TreeGrafter"/>
</dbReference>
<sequence>MIFDLRRSITWFWPTPGPRRSSSRLDFNPPTSAQRRGQLAAAEERGVGTTMLLGSMDSCLPPKSRRTSLRRPLRQLSLGEPLPASPLISTRNLVPGLSESVVQLDILGKGATSNVFLAVHAATLKMVALKEVTVSNDADRWAVRTEMRALKTQRSPLLNSTFTTKLASCPRIVDYYGSVVRENGNACIAVEYVAGGSLENWLENSGASVCPEPWFAHITHQALESGDLWMHTQ</sequence>
<dbReference type="PANTHER" id="PTHR24361">
    <property type="entry name" value="MITOGEN-ACTIVATED KINASE KINASE KINASE"/>
    <property type="match status" value="1"/>
</dbReference>
<feature type="domain" description="Protein kinase" evidence="3">
    <location>
        <begin position="101"/>
        <end position="233"/>
    </location>
</feature>
<feature type="binding site" evidence="1">
    <location>
        <position position="130"/>
    </location>
    <ligand>
        <name>ATP</name>
        <dbReference type="ChEBI" id="CHEBI:30616"/>
    </ligand>
</feature>
<dbReference type="PROSITE" id="PS50011">
    <property type="entry name" value="PROTEIN_KINASE_DOM"/>
    <property type="match status" value="1"/>
</dbReference>
<evidence type="ECO:0000259" key="3">
    <source>
        <dbReference type="PROSITE" id="PS50011"/>
    </source>
</evidence>
<gene>
    <name evidence="4" type="ORF">Esi_0115_0004</name>
</gene>